<reference evidence="3" key="1">
    <citation type="submission" date="2023-07" db="EMBL/GenBank/DDBJ databases">
        <title>Functional and genomic diversity of the sorghum phyllosphere microbiome.</title>
        <authorList>
            <person name="Shade A."/>
        </authorList>
    </citation>
    <scope>NUCLEOTIDE SEQUENCE [LARGE SCALE GENOMIC DNA]</scope>
    <source>
        <strain evidence="3">SORGH_AS_0422</strain>
    </source>
</reference>
<evidence type="ECO:0000313" key="2">
    <source>
        <dbReference type="EMBL" id="MDT3401484.1"/>
    </source>
</evidence>
<evidence type="ECO:0000259" key="1">
    <source>
        <dbReference type="Pfam" id="PF06877"/>
    </source>
</evidence>
<feature type="domain" description="Regulator of ribonuclease activity B" evidence="1">
    <location>
        <begin position="18"/>
        <end position="116"/>
    </location>
</feature>
<dbReference type="SUPFAM" id="SSF89946">
    <property type="entry name" value="Hypothetical protein VC0424"/>
    <property type="match status" value="1"/>
</dbReference>
<keyword evidence="3" id="KW-1185">Reference proteome</keyword>
<dbReference type="Proteomes" id="UP001258315">
    <property type="component" value="Unassembled WGS sequence"/>
</dbReference>
<proteinExistence type="predicted"/>
<dbReference type="Gene3D" id="3.30.70.970">
    <property type="entry name" value="RraB-like"/>
    <property type="match status" value="1"/>
</dbReference>
<evidence type="ECO:0000313" key="3">
    <source>
        <dbReference type="Proteomes" id="UP001258315"/>
    </source>
</evidence>
<name>A0ABU3GNX8_9SPHI</name>
<dbReference type="RefSeq" id="WP_311947363.1">
    <property type="nucleotide sequence ID" value="NZ_JAVLVU010000001.1"/>
</dbReference>
<dbReference type="EMBL" id="JAVLVU010000001">
    <property type="protein sequence ID" value="MDT3401484.1"/>
    <property type="molecule type" value="Genomic_DNA"/>
</dbReference>
<dbReference type="InterPro" id="IPR036701">
    <property type="entry name" value="RraB-like_sf"/>
</dbReference>
<dbReference type="InterPro" id="IPR009671">
    <property type="entry name" value="RraB_dom"/>
</dbReference>
<gene>
    <name evidence="2" type="ORF">QE417_000556</name>
</gene>
<protein>
    <recommendedName>
        <fullName evidence="1">Regulator of ribonuclease activity B domain-containing protein</fullName>
    </recommendedName>
</protein>
<comment type="caution">
    <text evidence="2">The sequence shown here is derived from an EMBL/GenBank/DDBJ whole genome shotgun (WGS) entry which is preliminary data.</text>
</comment>
<dbReference type="Pfam" id="PF06877">
    <property type="entry name" value="RraB"/>
    <property type="match status" value="1"/>
</dbReference>
<accession>A0ABU3GNX8</accession>
<organism evidence="2 3">
    <name type="scientific">Mucilaginibacter terrae</name>
    <dbReference type="NCBI Taxonomy" id="1955052"/>
    <lineage>
        <taxon>Bacteria</taxon>
        <taxon>Pseudomonadati</taxon>
        <taxon>Bacteroidota</taxon>
        <taxon>Sphingobacteriia</taxon>
        <taxon>Sphingobacteriales</taxon>
        <taxon>Sphingobacteriaceae</taxon>
        <taxon>Mucilaginibacter</taxon>
    </lineage>
</organism>
<sequence length="120" mass="14191">MQNTYFDQETYETEIALEVNEDVLSRIYSDGITNTDMLPVEFFFLTDTEEKALELKECFLQNYPDYSDLEILNYDGDIEIRGVSIPIEMNLNTINIWNIEMWDLGYQFDCRLDGWQVQSS</sequence>